<dbReference type="AlphaFoldDB" id="A0A1V4BUD4"/>
<dbReference type="InterPro" id="IPR014919">
    <property type="entry name" value="XisH"/>
</dbReference>
<gene>
    <name evidence="1" type="ORF">B1L04_19090</name>
</gene>
<proteinExistence type="predicted"/>
<evidence type="ECO:0000313" key="1">
    <source>
        <dbReference type="EMBL" id="OPF17964.1"/>
    </source>
</evidence>
<dbReference type="InterPro" id="IPR011856">
    <property type="entry name" value="tRNA_endonuc-like_dom_sf"/>
</dbReference>
<dbReference type="CDD" id="cd22366">
    <property type="entry name" value="XisH-like"/>
    <property type="match status" value="1"/>
</dbReference>
<dbReference type="SUPFAM" id="SSF52980">
    <property type="entry name" value="Restriction endonuclease-like"/>
    <property type="match status" value="1"/>
</dbReference>
<dbReference type="Gene3D" id="3.40.1350.10">
    <property type="match status" value="1"/>
</dbReference>
<dbReference type="InterPro" id="IPR011335">
    <property type="entry name" value="Restrct_endonuc-II-like"/>
</dbReference>
<dbReference type="GO" id="GO:0003676">
    <property type="term" value="F:nucleic acid binding"/>
    <property type="evidence" value="ECO:0007669"/>
    <property type="project" value="InterPro"/>
</dbReference>
<name>A0A1V4BUD4_MICAE</name>
<accession>A0A1V4BUD4</accession>
<dbReference type="RefSeq" id="WP_079208960.1">
    <property type="nucleotide sequence ID" value="NZ_MVGR01000004.1"/>
</dbReference>
<organism evidence="1 2">
    <name type="scientific">Microcystis aeruginosa KW</name>
    <dbReference type="NCBI Taxonomy" id="1960155"/>
    <lineage>
        <taxon>Bacteria</taxon>
        <taxon>Bacillati</taxon>
        <taxon>Cyanobacteriota</taxon>
        <taxon>Cyanophyceae</taxon>
        <taxon>Oscillatoriophycideae</taxon>
        <taxon>Chroococcales</taxon>
        <taxon>Microcystaceae</taxon>
        <taxon>Microcystis</taxon>
    </lineage>
</organism>
<evidence type="ECO:0000313" key="2">
    <source>
        <dbReference type="Proteomes" id="UP000189835"/>
    </source>
</evidence>
<dbReference type="EMBL" id="MVGR01000004">
    <property type="protein sequence ID" value="OPF17964.1"/>
    <property type="molecule type" value="Genomic_DNA"/>
</dbReference>
<dbReference type="Pfam" id="PF08814">
    <property type="entry name" value="XisH"/>
    <property type="match status" value="1"/>
</dbReference>
<sequence length="139" mass="16365">MSRRDDLHLSLRHTLEKEGWKITDDPLILTLEKTLLKADLGAEKFFAAEKEERKIAVEIKDFDTPSVISELEKTIGQLQLYQWALDSQEPERKLFLGISQAVYLKHFKKAIFQLVIKRNRINLIIYNPQKEIICKWITQ</sequence>
<comment type="caution">
    <text evidence="1">The sequence shown here is derived from an EMBL/GenBank/DDBJ whole genome shotgun (WGS) entry which is preliminary data.</text>
</comment>
<reference evidence="1 2" key="1">
    <citation type="submission" date="2017-02" db="EMBL/GenBank/DDBJ databases">
        <title>Genome sequence of Microcystis aeruginosa KW.</title>
        <authorList>
            <person name="Oh H.-M."/>
            <person name="Ahn C.-Y."/>
            <person name="Jeong H."/>
            <person name="Srivastava A."/>
            <person name="Lee H.-G."/>
            <person name="Kang S.-R."/>
        </authorList>
    </citation>
    <scope>NUCLEOTIDE SEQUENCE [LARGE SCALE GENOMIC DNA]</scope>
    <source>
        <strain evidence="1 2">KW</strain>
    </source>
</reference>
<protein>
    <submittedName>
        <fullName evidence="1">Fatty-acid synthase</fullName>
    </submittedName>
</protein>
<dbReference type="Proteomes" id="UP000189835">
    <property type="component" value="Unassembled WGS sequence"/>
</dbReference>